<dbReference type="GO" id="GO:0004177">
    <property type="term" value="F:aminopeptidase activity"/>
    <property type="evidence" value="ECO:0007669"/>
    <property type="project" value="UniProtKB-KW"/>
</dbReference>
<dbReference type="Pfam" id="PF00326">
    <property type="entry name" value="Peptidase_S9"/>
    <property type="match status" value="1"/>
</dbReference>
<accession>A0A9E6SQR6</accession>
<dbReference type="SUPFAM" id="SSF82171">
    <property type="entry name" value="DPP6 N-terminal domain-like"/>
    <property type="match status" value="1"/>
</dbReference>
<feature type="domain" description="Peptidase S9 prolyl oligopeptidase catalytic" evidence="2">
    <location>
        <begin position="425"/>
        <end position="638"/>
    </location>
</feature>
<dbReference type="InterPro" id="IPR029058">
    <property type="entry name" value="AB_hydrolase_fold"/>
</dbReference>
<dbReference type="InterPro" id="IPR011042">
    <property type="entry name" value="6-blade_b-propeller_TolB-like"/>
</dbReference>
<dbReference type="Gene3D" id="3.40.50.1820">
    <property type="entry name" value="alpha/beta hydrolase"/>
    <property type="match status" value="1"/>
</dbReference>
<dbReference type="RefSeq" id="WP_202068806.1">
    <property type="nucleotide sequence ID" value="NZ_CP060138.2"/>
</dbReference>
<dbReference type="PANTHER" id="PTHR42776:SF27">
    <property type="entry name" value="DIPEPTIDYL PEPTIDASE FAMILY MEMBER 6"/>
    <property type="match status" value="1"/>
</dbReference>
<keyword evidence="1 3" id="KW-0378">Hydrolase</keyword>
<reference evidence="3 4" key="1">
    <citation type="journal article" date="2021" name="Int. J. Syst. Evol. Microbiol.">
        <title>Characterization of a novel transitional group Rickettsia species (Rickettsia tillamookensis sp. nov.) from the western black-legged tick, Ixodes pacificus.</title>
        <authorList>
            <person name="Gauthier D.T."/>
            <person name="Karpathy S.E."/>
            <person name="Grizzard S.L."/>
            <person name="Batra D."/>
            <person name="Rowe L.A."/>
            <person name="Paddock C.D."/>
        </authorList>
    </citation>
    <scope>NUCLEOTIDE SEQUENCE [LARGE SCALE GENOMIC DNA]</scope>
    <source>
        <strain evidence="3 4">Tillamook 23</strain>
    </source>
</reference>
<dbReference type="SUPFAM" id="SSF53474">
    <property type="entry name" value="alpha/beta-Hydrolases"/>
    <property type="match status" value="1"/>
</dbReference>
<dbReference type="PANTHER" id="PTHR42776">
    <property type="entry name" value="SERINE PEPTIDASE S9 FAMILY MEMBER"/>
    <property type="match status" value="1"/>
</dbReference>
<dbReference type="Gene3D" id="2.120.10.30">
    <property type="entry name" value="TolB, C-terminal domain"/>
    <property type="match status" value="1"/>
</dbReference>
<dbReference type="InterPro" id="IPR001375">
    <property type="entry name" value="Peptidase_S9_cat"/>
</dbReference>
<organism evidence="3 4">
    <name type="scientific">Rickettsia tillamookensis</name>
    <dbReference type="NCBI Taxonomy" id="2761623"/>
    <lineage>
        <taxon>Bacteria</taxon>
        <taxon>Pseudomonadati</taxon>
        <taxon>Pseudomonadota</taxon>
        <taxon>Alphaproteobacteria</taxon>
        <taxon>Rickettsiales</taxon>
        <taxon>Rickettsiaceae</taxon>
        <taxon>Rickettsieae</taxon>
        <taxon>Rickettsia</taxon>
        <taxon>spotted fever group</taxon>
    </lineage>
</organism>
<dbReference type="EC" id="3.4.14.-" evidence="3"/>
<gene>
    <name evidence="3" type="primary">dapb3_2</name>
    <name evidence="3" type="ORF">H6P87_00974</name>
</gene>
<dbReference type="Proteomes" id="UP000595296">
    <property type="component" value="Chromosome"/>
</dbReference>
<keyword evidence="3" id="KW-0645">Protease</keyword>
<evidence type="ECO:0000313" key="4">
    <source>
        <dbReference type="Proteomes" id="UP000595296"/>
    </source>
</evidence>
<protein>
    <submittedName>
        <fullName evidence="3">Dipeptidyl aminopeptidase BIII</fullName>
        <ecNumber evidence="3">3.4.14.-</ecNumber>
    </submittedName>
</protein>
<keyword evidence="4" id="KW-1185">Reference proteome</keyword>
<evidence type="ECO:0000313" key="3">
    <source>
        <dbReference type="EMBL" id="QQV75417.1"/>
    </source>
</evidence>
<proteinExistence type="predicted"/>
<keyword evidence="3" id="KW-0031">Aminopeptidase</keyword>
<dbReference type="EMBL" id="CP060138">
    <property type="protein sequence ID" value="QQV75417.1"/>
    <property type="molecule type" value="Genomic_DNA"/>
</dbReference>
<evidence type="ECO:0000256" key="1">
    <source>
        <dbReference type="ARBA" id="ARBA00022801"/>
    </source>
</evidence>
<name>A0A9E6SQR6_9RICK</name>
<sequence length="671" mass="77363">MLSKIVFIISILILSNFNVYADEKFKHDIIPTATLFLPPDQLKLDFSPNGKYISYFGKYNKGASLLIVDSENSKNIIDSFNLEQGIYDYMWAYDSKHILYLQSKDNYKSNQLYIYNLETKNITLITLESKIKVKFFAKRVNTPHKILIGLKSLDQQYFDIYELNLLDYTKKLIMKNNKFFGFLIDNDLNIRIGMRENNKGEKEYFQLKNNKWIFLMKLTPQDIDNTKFLNFDTSGNNIYLLDGRGNGTVTLKLLNLNNRKLKLLAKDDKTDINILTVHPVTREVQAVVTEYDKAMYKLLDFSIKEDIEYLEKFNLGNLHIIHRSLDDKIWIVAFDSDIKPFKYYKYNRENKQIKFLLSSKSELEKYSLAPMNPVIIKSRDGLDLVSYLTLPNNTTVLSNKIYPNKPLPLVLLVHGGPNRRDRWGMNKEHQWLASRGYAVLSVNFRGSTGFGKSFQNAGNGEWGRKMQYDLIDAVNWAIKNKIADPKKIAIMGPSYGGYAVLAGLTFTPELFACGIDIAGPPDLIASLKNLPENYNFKGNKLEINIGPYKTQKQREKLIKQSPITYANNITKPLLIIQGAKDSIVKQTESDKMVEVMNKHNIPVIYALYKNENHNFCDPYSKISYHYITERFLAKHLGGRFEPLDDEVLNNPNLVLNGQTPSEELLENLLNK</sequence>
<evidence type="ECO:0000259" key="2">
    <source>
        <dbReference type="Pfam" id="PF00326"/>
    </source>
</evidence>